<evidence type="ECO:0000256" key="4">
    <source>
        <dbReference type="ARBA" id="ARBA00022898"/>
    </source>
</evidence>
<dbReference type="Gene3D" id="3.40.50.1100">
    <property type="match status" value="2"/>
</dbReference>
<dbReference type="InterPro" id="IPR001926">
    <property type="entry name" value="TrpB-like_PALP"/>
</dbReference>
<dbReference type="AlphaFoldDB" id="A0A0F6Y0Q9"/>
<evidence type="ECO:0000313" key="6">
    <source>
        <dbReference type="EMBL" id="AKF95956.1"/>
    </source>
</evidence>
<gene>
    <name evidence="6" type="ORF">EX87_20485</name>
</gene>
<dbReference type="Pfam" id="PF00291">
    <property type="entry name" value="PALP"/>
    <property type="match status" value="1"/>
</dbReference>
<proteinExistence type="predicted"/>
<dbReference type="GO" id="GO:0016740">
    <property type="term" value="F:transferase activity"/>
    <property type="evidence" value="ECO:0007669"/>
    <property type="project" value="UniProtKB-KW"/>
</dbReference>
<reference evidence="6" key="1">
    <citation type="submission" date="2015-03" db="EMBL/GenBank/DDBJ databases">
        <title>MIGS Cultured Bacterial/Archaeal sample from Brevibacillus laterosporus.</title>
        <authorList>
            <person name="Zeng D."/>
            <person name="Zhu L."/>
            <person name="Dong G."/>
            <person name="Ye W."/>
            <person name="Ren D."/>
            <person name="Wu L."/>
            <person name="Xu J."/>
            <person name="Li G."/>
            <person name="Guo L."/>
        </authorList>
    </citation>
    <scope>NUCLEOTIDE SEQUENCE</scope>
    <source>
        <strain evidence="6">B9</strain>
        <plasmid evidence="6">unnamed2</plasmid>
    </source>
</reference>
<dbReference type="EMBL" id="CP011076">
    <property type="protein sequence ID" value="AKF95956.1"/>
    <property type="molecule type" value="Genomic_DNA"/>
</dbReference>
<feature type="domain" description="Tryptophan synthase beta chain-like PALP" evidence="5">
    <location>
        <begin position="10"/>
        <end position="294"/>
    </location>
</feature>
<keyword evidence="4" id="KW-0663">Pyridoxal phosphate</keyword>
<accession>A0A0F6Y0Q9</accession>
<comment type="cofactor">
    <cofactor evidence="1">
        <name>pyridoxal 5'-phosphate</name>
        <dbReference type="ChEBI" id="CHEBI:597326"/>
    </cofactor>
</comment>
<dbReference type="InterPro" id="IPR050214">
    <property type="entry name" value="Cys_Synth/Cystath_Beta-Synth"/>
</dbReference>
<dbReference type="PANTHER" id="PTHR10314">
    <property type="entry name" value="CYSTATHIONINE BETA-SYNTHASE"/>
    <property type="match status" value="1"/>
</dbReference>
<dbReference type="NCBIfam" id="TIGR03945">
    <property type="entry name" value="PLP_SbnA_fam"/>
    <property type="match status" value="1"/>
</dbReference>
<evidence type="ECO:0000256" key="1">
    <source>
        <dbReference type="ARBA" id="ARBA00001933"/>
    </source>
</evidence>
<dbReference type="InterPro" id="IPR023927">
    <property type="entry name" value="SbnA"/>
</dbReference>
<evidence type="ECO:0000256" key="3">
    <source>
        <dbReference type="ARBA" id="ARBA00022679"/>
    </source>
</evidence>
<dbReference type="CDD" id="cd01561">
    <property type="entry name" value="CBS_like"/>
    <property type="match status" value="1"/>
</dbReference>
<organism evidence="6">
    <name type="scientific">Brevibacillus laterosporus</name>
    <name type="common">Bacillus laterosporus</name>
    <dbReference type="NCBI Taxonomy" id="1465"/>
    <lineage>
        <taxon>Bacteria</taxon>
        <taxon>Bacillati</taxon>
        <taxon>Bacillota</taxon>
        <taxon>Bacilli</taxon>
        <taxon>Bacillales</taxon>
        <taxon>Paenibacillaceae</taxon>
        <taxon>Brevibacillus</taxon>
    </lineage>
</organism>
<comment type="subunit">
    <text evidence="2">Homodimer.</text>
</comment>
<dbReference type="InterPro" id="IPR036052">
    <property type="entry name" value="TrpB-like_PALP_sf"/>
</dbReference>
<dbReference type="SUPFAM" id="SSF53686">
    <property type="entry name" value="Tryptophan synthase beta subunit-like PLP-dependent enzymes"/>
    <property type="match status" value="1"/>
</dbReference>
<dbReference type="GO" id="GO:1901605">
    <property type="term" value="P:alpha-amino acid metabolic process"/>
    <property type="evidence" value="ECO:0007669"/>
    <property type="project" value="UniProtKB-ARBA"/>
</dbReference>
<protein>
    <submittedName>
        <fullName evidence="6">Pyridoxal-5'-phosphate-dependent protein subunit beta</fullName>
    </submittedName>
</protein>
<evidence type="ECO:0000256" key="2">
    <source>
        <dbReference type="ARBA" id="ARBA00011738"/>
    </source>
</evidence>
<dbReference type="RefSeq" id="WP_031415175.1">
    <property type="nucleotide sequence ID" value="NZ_CP011076.1"/>
</dbReference>
<keyword evidence="3" id="KW-0808">Transferase</keyword>
<keyword evidence="6" id="KW-0614">Plasmid</keyword>
<geneLocation type="plasmid" evidence="6">
    <name>unnamed2</name>
</geneLocation>
<sequence length="322" mass="36336">MLDRLKVLENQIGNTPLIRLEHDKLNLFAKLEFHNLMGSVKIRPAFYILKKAIENGEINQHTTVVESSSGNFGVALASLCKRLRIKFIPIIDPNINFGYEKILRAMSYDVVKVTDRDTTGGYLISRVKKVKELCEQIEHSYWTNQYSNPNNGYAHYYGLGKELADHFDKLDYAFIGVSSGGTISGVSKRLKEKFPNIKIIAVDSEGSVIFGQKPKKRYIPGLGSSIVPQNAQDALIDEVIHVAENNTVEGCHKLFEDHAIFAGGSSGTSYYAINQYFQEKKLIEKVNVVFLCPDSGSPYVDTIYNNEWINWLREQNQVSVMT</sequence>
<evidence type="ECO:0000259" key="5">
    <source>
        <dbReference type="Pfam" id="PF00291"/>
    </source>
</evidence>
<name>A0A0F6Y0Q9_BRELA</name>